<organism evidence="5 6">
    <name type="scientific">Plectus sambesii</name>
    <dbReference type="NCBI Taxonomy" id="2011161"/>
    <lineage>
        <taxon>Eukaryota</taxon>
        <taxon>Metazoa</taxon>
        <taxon>Ecdysozoa</taxon>
        <taxon>Nematoda</taxon>
        <taxon>Chromadorea</taxon>
        <taxon>Plectida</taxon>
        <taxon>Plectina</taxon>
        <taxon>Plectoidea</taxon>
        <taxon>Plectidae</taxon>
        <taxon>Plectus</taxon>
    </lineage>
</organism>
<proteinExistence type="inferred from homology"/>
<dbReference type="SUPFAM" id="SSF74731">
    <property type="entry name" value="Ribosomal protein L20"/>
    <property type="match status" value="1"/>
</dbReference>
<dbReference type="InterPro" id="IPR035566">
    <property type="entry name" value="Ribosomal_protein_bL20_C"/>
</dbReference>
<dbReference type="Gene3D" id="1.10.1900.20">
    <property type="entry name" value="Ribosomal protein L20"/>
    <property type="match status" value="1"/>
</dbReference>
<dbReference type="WBParaSite" id="PSAMB.scaffold5060size12765.g25796.t1">
    <property type="protein sequence ID" value="PSAMB.scaffold5060size12765.g25796.t1"/>
    <property type="gene ID" value="PSAMB.scaffold5060size12765.g25796"/>
</dbReference>
<dbReference type="Proteomes" id="UP000887566">
    <property type="component" value="Unplaced"/>
</dbReference>
<evidence type="ECO:0000313" key="7">
    <source>
        <dbReference type="WBParaSite" id="PSAMB.scaffold5252size12192.g26211.t1"/>
    </source>
</evidence>
<dbReference type="InterPro" id="IPR005813">
    <property type="entry name" value="Ribosomal_bL20"/>
</dbReference>
<dbReference type="PANTHER" id="PTHR10986">
    <property type="entry name" value="39S RIBOSOMAL PROTEIN L20"/>
    <property type="match status" value="1"/>
</dbReference>
<dbReference type="GO" id="GO:0019843">
    <property type="term" value="F:rRNA binding"/>
    <property type="evidence" value="ECO:0007669"/>
    <property type="project" value="InterPro"/>
</dbReference>
<dbReference type="AlphaFoldDB" id="A0A914WTB0"/>
<dbReference type="GO" id="GO:1990904">
    <property type="term" value="C:ribonucleoprotein complex"/>
    <property type="evidence" value="ECO:0007669"/>
    <property type="project" value="UniProtKB-KW"/>
</dbReference>
<evidence type="ECO:0000313" key="5">
    <source>
        <dbReference type="Proteomes" id="UP000887566"/>
    </source>
</evidence>
<evidence type="ECO:0000256" key="3">
    <source>
        <dbReference type="ARBA" id="ARBA00023274"/>
    </source>
</evidence>
<feature type="region of interest" description="Disordered" evidence="4">
    <location>
        <begin position="168"/>
        <end position="189"/>
    </location>
</feature>
<evidence type="ECO:0000256" key="1">
    <source>
        <dbReference type="ARBA" id="ARBA00007698"/>
    </source>
</evidence>
<protein>
    <submittedName>
        <fullName evidence="6 7">Uncharacterized protein</fullName>
    </submittedName>
</protein>
<dbReference type="GO" id="GO:0005840">
    <property type="term" value="C:ribosome"/>
    <property type="evidence" value="ECO:0007669"/>
    <property type="project" value="UniProtKB-KW"/>
</dbReference>
<keyword evidence="5" id="KW-1185">Reference proteome</keyword>
<keyword evidence="3" id="KW-0687">Ribonucleoprotein</keyword>
<accession>A0A914WTB0</accession>
<dbReference type="WBParaSite" id="PSAMB.scaffold5252size12192.g26211.t1">
    <property type="protein sequence ID" value="PSAMB.scaffold5252size12192.g26211.t1"/>
    <property type="gene ID" value="PSAMB.scaffold5252size12192.g26211"/>
</dbReference>
<dbReference type="GO" id="GO:0006412">
    <property type="term" value="P:translation"/>
    <property type="evidence" value="ECO:0007669"/>
    <property type="project" value="InterPro"/>
</dbReference>
<sequence length="189" mass="22746">MQLTAVRCLRRILNSPYDPYYPMIKSHNWMKRERTFRYTAWSYGAERDIYKNAMRRLQKIFLNRTIQAKDDFPLEKHWSQERVIAGLEEHRMEYKHFRNMLDESKIALNNKMLSQLAIYEPRTFKSLVLLTKQMAFDEGRPVVMSPKPENVMTEGKLFSDEPIPRKYIYRKGPAQDHTTPPRKLKPEEY</sequence>
<name>A0A914WTB0_9BILA</name>
<dbReference type="Pfam" id="PF00453">
    <property type="entry name" value="Ribosomal_L20"/>
    <property type="match status" value="1"/>
</dbReference>
<evidence type="ECO:0000256" key="4">
    <source>
        <dbReference type="SAM" id="MobiDB-lite"/>
    </source>
</evidence>
<keyword evidence="2" id="KW-0689">Ribosomal protein</keyword>
<comment type="similarity">
    <text evidence="1">Belongs to the bacterial ribosomal protein bL20 family.</text>
</comment>
<evidence type="ECO:0000313" key="6">
    <source>
        <dbReference type="WBParaSite" id="PSAMB.scaffold5060size12765.g25796.t1"/>
    </source>
</evidence>
<dbReference type="PRINTS" id="PR00062">
    <property type="entry name" value="RIBOSOMALL20"/>
</dbReference>
<evidence type="ECO:0000256" key="2">
    <source>
        <dbReference type="ARBA" id="ARBA00022980"/>
    </source>
</evidence>
<dbReference type="GO" id="GO:0003735">
    <property type="term" value="F:structural constituent of ribosome"/>
    <property type="evidence" value="ECO:0007669"/>
    <property type="project" value="InterPro"/>
</dbReference>
<reference evidence="6 7" key="1">
    <citation type="submission" date="2022-11" db="UniProtKB">
        <authorList>
            <consortium name="WormBaseParasite"/>
        </authorList>
    </citation>
    <scope>IDENTIFICATION</scope>
</reference>